<dbReference type="RefSeq" id="WP_150010489.1">
    <property type="nucleotide sequence ID" value="NZ_VWSG01000002.1"/>
</dbReference>
<evidence type="ECO:0000256" key="10">
    <source>
        <dbReference type="ARBA" id="ARBA00023239"/>
    </source>
</evidence>
<keyword evidence="3" id="KW-0479">Metal-binding</keyword>
<dbReference type="CDD" id="cd08974">
    <property type="entry name" value="BaFpgNei_N_2"/>
    <property type="match status" value="1"/>
</dbReference>
<keyword evidence="16" id="KW-0255">Endonuclease</keyword>
<dbReference type="SMART" id="SM01232">
    <property type="entry name" value="H2TH"/>
    <property type="match status" value="1"/>
</dbReference>
<dbReference type="GO" id="GO:0016829">
    <property type="term" value="F:lyase activity"/>
    <property type="evidence" value="ECO:0007669"/>
    <property type="project" value="UniProtKB-KW"/>
</dbReference>
<accession>A0A5M6CSA9</accession>
<dbReference type="GO" id="GO:0008534">
    <property type="term" value="F:oxidized purine nucleobase lesion DNA N-glycosylase activity"/>
    <property type="evidence" value="ECO:0007669"/>
    <property type="project" value="UniProtKB-EC"/>
</dbReference>
<evidence type="ECO:0000256" key="7">
    <source>
        <dbReference type="ARBA" id="ARBA00022833"/>
    </source>
</evidence>
<evidence type="ECO:0000256" key="12">
    <source>
        <dbReference type="ARBA" id="ARBA00023295"/>
    </source>
</evidence>
<sequence length="243" mass="27875">MPEGPSIVIAKEEMSVFIGKKVVEAHGNTKIDSDRLEGKVLSDVKSWGKHLLLCFDDFTVRIHFLLFGSYLVNESKSANVRLGLFFKNGHMNFYAASVKVLEGTADSLYDWSADVMSEQWNPRLAVKKLADKKEELICDELLDQDVFSGVGNIIKNEVLFRVGVHPNSLVGKIPSKKMKEIVEQAQNYSFDFLRWKKENQLKKNWLVHTKKECSKCGRLLVKEYTGKKKRRSFFCTNCQKLYV</sequence>
<evidence type="ECO:0000256" key="2">
    <source>
        <dbReference type="ARBA" id="ARBA00009409"/>
    </source>
</evidence>
<evidence type="ECO:0000313" key="17">
    <source>
        <dbReference type="Proteomes" id="UP000325141"/>
    </source>
</evidence>
<evidence type="ECO:0000256" key="4">
    <source>
        <dbReference type="ARBA" id="ARBA00022763"/>
    </source>
</evidence>
<comment type="catalytic activity">
    <reaction evidence="1">
        <text>Hydrolysis of DNA containing ring-opened 7-methylguanine residues, releasing 2,6-diamino-4-hydroxy-5-(N-methyl)formamidopyrimidine.</text>
        <dbReference type="EC" id="3.2.2.23"/>
    </reaction>
</comment>
<dbReference type="Proteomes" id="UP000325141">
    <property type="component" value="Unassembled WGS sequence"/>
</dbReference>
<evidence type="ECO:0000256" key="9">
    <source>
        <dbReference type="ARBA" id="ARBA00023204"/>
    </source>
</evidence>
<dbReference type="Gene3D" id="3.20.190.10">
    <property type="entry name" value="MutM-like, N-terminal"/>
    <property type="match status" value="1"/>
</dbReference>
<reference evidence="16 17" key="1">
    <citation type="submission" date="2019-09" db="EMBL/GenBank/DDBJ databases">
        <title>Genome sequence and assembly of Flavobacterium sp.</title>
        <authorList>
            <person name="Chhetri G."/>
        </authorList>
    </citation>
    <scope>NUCLEOTIDE SEQUENCE [LARGE SCALE GENOMIC DNA]</scope>
    <source>
        <strain evidence="16 17">SNL9</strain>
    </source>
</reference>
<dbReference type="InterPro" id="IPR000214">
    <property type="entry name" value="Znf_DNA_glyclase/AP_lyase"/>
</dbReference>
<dbReference type="GO" id="GO:0003906">
    <property type="term" value="F:DNA-(apurinic or apyrimidinic site) endonuclease activity"/>
    <property type="evidence" value="ECO:0007669"/>
    <property type="project" value="InterPro"/>
</dbReference>
<dbReference type="Pfam" id="PF01149">
    <property type="entry name" value="Fapy_DNA_glyco"/>
    <property type="match status" value="1"/>
</dbReference>
<comment type="similarity">
    <text evidence="2">Belongs to the FPG family.</text>
</comment>
<dbReference type="PROSITE" id="PS51068">
    <property type="entry name" value="FPG_CAT"/>
    <property type="match status" value="1"/>
</dbReference>
<gene>
    <name evidence="16" type="ORF">F0460_04020</name>
</gene>
<evidence type="ECO:0000259" key="15">
    <source>
        <dbReference type="PROSITE" id="PS51068"/>
    </source>
</evidence>
<comment type="caution">
    <text evidence="16">The sequence shown here is derived from an EMBL/GenBank/DDBJ whole genome shotgun (WGS) entry which is preliminary data.</text>
</comment>
<keyword evidence="6" id="KW-0378">Hydrolase</keyword>
<dbReference type="SMART" id="SM00898">
    <property type="entry name" value="Fapy_DNA_glyco"/>
    <property type="match status" value="1"/>
</dbReference>
<evidence type="ECO:0000256" key="11">
    <source>
        <dbReference type="ARBA" id="ARBA00023268"/>
    </source>
</evidence>
<keyword evidence="9" id="KW-0234">DNA repair</keyword>
<dbReference type="PANTHER" id="PTHR22993">
    <property type="entry name" value="FORMAMIDOPYRIMIDINE-DNA GLYCOSYLASE"/>
    <property type="match status" value="1"/>
</dbReference>
<dbReference type="InterPro" id="IPR015886">
    <property type="entry name" value="H2TH_FPG"/>
</dbReference>
<dbReference type="GO" id="GO:0003684">
    <property type="term" value="F:damaged DNA binding"/>
    <property type="evidence" value="ECO:0007669"/>
    <property type="project" value="InterPro"/>
</dbReference>
<keyword evidence="8" id="KW-0238">DNA-binding</keyword>
<evidence type="ECO:0000256" key="3">
    <source>
        <dbReference type="ARBA" id="ARBA00022723"/>
    </source>
</evidence>
<keyword evidence="12" id="KW-0326">Glycosidase</keyword>
<dbReference type="InterPro" id="IPR035937">
    <property type="entry name" value="FPG_N"/>
</dbReference>
<dbReference type="PROSITE" id="PS51066">
    <property type="entry name" value="ZF_FPG_2"/>
    <property type="match status" value="1"/>
</dbReference>
<evidence type="ECO:0000259" key="14">
    <source>
        <dbReference type="PROSITE" id="PS51066"/>
    </source>
</evidence>
<evidence type="ECO:0000256" key="5">
    <source>
        <dbReference type="ARBA" id="ARBA00022771"/>
    </source>
</evidence>
<dbReference type="AlphaFoldDB" id="A0A5M6CSA9"/>
<dbReference type="SUPFAM" id="SSF81624">
    <property type="entry name" value="N-terminal domain of MutM-like DNA repair proteins"/>
    <property type="match status" value="1"/>
</dbReference>
<protein>
    <submittedName>
        <fullName evidence="16">Endonuclease</fullName>
    </submittedName>
</protein>
<dbReference type="InterPro" id="IPR010979">
    <property type="entry name" value="Ribosomal_uS13-like_H2TH"/>
</dbReference>
<dbReference type="EMBL" id="VWSG01000002">
    <property type="protein sequence ID" value="KAA5537836.1"/>
    <property type="molecule type" value="Genomic_DNA"/>
</dbReference>
<keyword evidence="7" id="KW-0862">Zinc</keyword>
<dbReference type="GO" id="GO:0008270">
    <property type="term" value="F:zinc ion binding"/>
    <property type="evidence" value="ECO:0007669"/>
    <property type="project" value="UniProtKB-KW"/>
</dbReference>
<evidence type="ECO:0000256" key="6">
    <source>
        <dbReference type="ARBA" id="ARBA00022801"/>
    </source>
</evidence>
<feature type="domain" description="Formamidopyrimidine-DNA glycosylase catalytic" evidence="15">
    <location>
        <begin position="2"/>
        <end position="89"/>
    </location>
</feature>
<name>A0A5M6CSA9_9FLAO</name>
<dbReference type="Gene3D" id="1.10.8.50">
    <property type="match status" value="1"/>
</dbReference>
<keyword evidence="17" id="KW-1185">Reference proteome</keyword>
<keyword evidence="5 13" id="KW-0863">Zinc-finger</keyword>
<keyword evidence="16" id="KW-0540">Nuclease</keyword>
<dbReference type="SUPFAM" id="SSF46946">
    <property type="entry name" value="S13-like H2TH domain"/>
    <property type="match status" value="1"/>
</dbReference>
<dbReference type="PANTHER" id="PTHR22993:SF9">
    <property type="entry name" value="FORMAMIDOPYRIMIDINE-DNA GLYCOSYLASE"/>
    <property type="match status" value="1"/>
</dbReference>
<keyword evidence="4" id="KW-0227">DNA damage</keyword>
<evidence type="ECO:0000256" key="1">
    <source>
        <dbReference type="ARBA" id="ARBA00001668"/>
    </source>
</evidence>
<evidence type="ECO:0000256" key="8">
    <source>
        <dbReference type="ARBA" id="ARBA00023125"/>
    </source>
</evidence>
<dbReference type="Pfam" id="PF06831">
    <property type="entry name" value="H2TH"/>
    <property type="match status" value="1"/>
</dbReference>
<feature type="domain" description="FPG-type" evidence="14">
    <location>
        <begin position="206"/>
        <end position="240"/>
    </location>
</feature>
<organism evidence="16 17">
    <name type="scientific">Paenimyroides baculatum</name>
    <dbReference type="NCBI Taxonomy" id="2608000"/>
    <lineage>
        <taxon>Bacteria</taxon>
        <taxon>Pseudomonadati</taxon>
        <taxon>Bacteroidota</taxon>
        <taxon>Flavobacteriia</taxon>
        <taxon>Flavobacteriales</taxon>
        <taxon>Flavobacteriaceae</taxon>
        <taxon>Paenimyroides</taxon>
    </lineage>
</organism>
<proteinExistence type="inferred from homology"/>
<dbReference type="GO" id="GO:0006284">
    <property type="term" value="P:base-excision repair"/>
    <property type="evidence" value="ECO:0007669"/>
    <property type="project" value="InterPro"/>
</dbReference>
<keyword evidence="11" id="KW-0511">Multifunctional enzyme</keyword>
<dbReference type="InterPro" id="IPR012319">
    <property type="entry name" value="FPG_cat"/>
</dbReference>
<evidence type="ECO:0000256" key="13">
    <source>
        <dbReference type="PROSITE-ProRule" id="PRU00391"/>
    </source>
</evidence>
<keyword evidence="10" id="KW-0456">Lyase</keyword>
<evidence type="ECO:0000313" key="16">
    <source>
        <dbReference type="EMBL" id="KAA5537836.1"/>
    </source>
</evidence>